<proteinExistence type="predicted"/>
<dbReference type="KEGG" id="manq:L1994_00770"/>
<dbReference type="Gene3D" id="3.60.60.10">
    <property type="entry name" value="Penicillin V Acylase, Chain A"/>
    <property type="match status" value="1"/>
</dbReference>
<name>A0AAF0FQZ2_9EURY</name>
<sequence length="605" mass="68143">MTDKKGQKQTFLLSLFVMLILICVPASVMGCTIFVVTPDASTDETVYIGHTNDGVGKDWRNIDDVVLTYIPSADHEAGSKRIVYFDPNSGSDAAGNKGDNSDLSVLGSIEQVPHTYAYYTASYGMINEKNLMSAECTDYAKYEPNALENKRMFYSSELSNVALERCTKAKEAVSLVGDLIDRYGYYGTGETLIFADEKEAWVIEMCGNPAEETGGLWVAEKIPDGEIFVAANEFRIREVKKNSPDMMYSKNLFSAAEKAGWWSPADGELDWLKTVSYGEYSHPYYSLMRVWRLEDKLAPSLELSPYVENSYTKDYPFSIKPDEKVDFKTAINMFRDHYEGTEFDLTKGDAAGPFGNPYRYLGPHDAHTDFQNETEMEVRPGANVRPISAIFCSYSYVAQIRPDLPDELKGVLWFGPAVAYETVYAPIYASSEGVSDSYTKGSRLNYNYNTAYWTFDLLTNWAMLKYNAMTDDISQEQKRLEEESFAKLKDTDESAKKCLESGDSDGATSVISNFTVSRGDEIISDWKALTAEMIVKYSNGLVTDPVTEDVSEGGYPDDWYNETGYQYGPRVYQFDELKETDGLSYTNKSVWVKKDSTFEEILEDI</sequence>
<dbReference type="GO" id="GO:0006508">
    <property type="term" value="P:proteolysis"/>
    <property type="evidence" value="ECO:0007669"/>
    <property type="project" value="InterPro"/>
</dbReference>
<dbReference type="PANTHER" id="PTHR12994:SF17">
    <property type="entry name" value="LD30995P"/>
    <property type="match status" value="1"/>
</dbReference>
<dbReference type="AlphaFoldDB" id="A0AAF0FQZ2"/>
<reference evidence="1" key="1">
    <citation type="submission" date="2022-01" db="EMBL/GenBank/DDBJ databases">
        <title>Complete genome of Methanomicrobium antiquum DSM 21220.</title>
        <authorList>
            <person name="Chen S.-C."/>
            <person name="You Y.-T."/>
            <person name="Zhou Y.-Z."/>
            <person name="Lai M.-C."/>
        </authorList>
    </citation>
    <scope>NUCLEOTIDE SEQUENCE</scope>
    <source>
        <strain evidence="1">DSM 21220</strain>
    </source>
</reference>
<keyword evidence="1" id="KW-0378">Hydrolase</keyword>
<dbReference type="Proteomes" id="UP001218895">
    <property type="component" value="Chromosome"/>
</dbReference>
<dbReference type="PANTHER" id="PTHR12994">
    <property type="entry name" value="SECERNIN"/>
    <property type="match status" value="1"/>
</dbReference>
<evidence type="ECO:0000313" key="2">
    <source>
        <dbReference type="Proteomes" id="UP001218895"/>
    </source>
</evidence>
<gene>
    <name evidence="1" type="ORF">L1994_00770</name>
</gene>
<keyword evidence="2" id="KW-1185">Reference proteome</keyword>
<accession>A0AAF0FQZ2</accession>
<dbReference type="EC" id="3.4.13.-" evidence="1"/>
<evidence type="ECO:0000313" key="1">
    <source>
        <dbReference type="EMBL" id="WFN36962.1"/>
    </source>
</evidence>
<dbReference type="EMBL" id="CP091092">
    <property type="protein sequence ID" value="WFN36962.1"/>
    <property type="molecule type" value="Genomic_DNA"/>
</dbReference>
<organism evidence="1 2">
    <name type="scientific">Methanomicrobium antiquum</name>
    <dbReference type="NCBI Taxonomy" id="487686"/>
    <lineage>
        <taxon>Archaea</taxon>
        <taxon>Methanobacteriati</taxon>
        <taxon>Methanobacteriota</taxon>
        <taxon>Stenosarchaea group</taxon>
        <taxon>Methanomicrobia</taxon>
        <taxon>Methanomicrobiales</taxon>
        <taxon>Methanomicrobiaceae</taxon>
        <taxon>Methanomicrobium</taxon>
    </lineage>
</organism>
<dbReference type="InterPro" id="IPR005322">
    <property type="entry name" value="Peptidase_C69"/>
</dbReference>
<dbReference type="Pfam" id="PF03577">
    <property type="entry name" value="Peptidase_C69"/>
    <property type="match status" value="1"/>
</dbReference>
<dbReference type="RefSeq" id="WP_278099799.1">
    <property type="nucleotide sequence ID" value="NZ_CP091092.1"/>
</dbReference>
<keyword evidence="1" id="KW-0224">Dipeptidase</keyword>
<dbReference type="GO" id="GO:0016805">
    <property type="term" value="F:dipeptidase activity"/>
    <property type="evidence" value="ECO:0007669"/>
    <property type="project" value="UniProtKB-KW"/>
</dbReference>
<protein>
    <submittedName>
        <fullName evidence="1">C69 family dipeptidase</fullName>
        <ecNumber evidence="1">3.4.13.-</ecNumber>
    </submittedName>
</protein>
<dbReference type="PROSITE" id="PS51257">
    <property type="entry name" value="PROKAR_LIPOPROTEIN"/>
    <property type="match status" value="1"/>
</dbReference>
<keyword evidence="1" id="KW-0645">Protease</keyword>
<dbReference type="GO" id="GO:0070004">
    <property type="term" value="F:cysteine-type exopeptidase activity"/>
    <property type="evidence" value="ECO:0007669"/>
    <property type="project" value="InterPro"/>
</dbReference>
<dbReference type="GeneID" id="79948884"/>